<dbReference type="PANTHER" id="PTHR43537:SF49">
    <property type="entry name" value="TRANSCRIPTIONAL REGULATORY PROTEIN"/>
    <property type="match status" value="1"/>
</dbReference>
<organism evidence="5 6">
    <name type="scientific">Azonexus fungiphilus</name>
    <dbReference type="NCBI Taxonomy" id="146940"/>
    <lineage>
        <taxon>Bacteria</taxon>
        <taxon>Pseudomonadati</taxon>
        <taxon>Pseudomonadota</taxon>
        <taxon>Betaproteobacteria</taxon>
        <taxon>Rhodocyclales</taxon>
        <taxon>Azonexaceae</taxon>
        <taxon>Azonexus</taxon>
    </lineage>
</organism>
<comment type="caution">
    <text evidence="5">The sequence shown here is derived from an EMBL/GenBank/DDBJ whole genome shotgun (WGS) entry which is preliminary data.</text>
</comment>
<sequence length="228" mass="25652">MNSPIAPPPTTRQSERLGELIEERIVTGVYPPGTRLDEQELADTYGVSRTPVREALIQLASAGLIEIRPRRGATVPEVGADRVCEMFEVMAELEAMCGRLAARRIAPEEQLALQEAHRACEAARDANQPDIYYQLNEIFHQRIYEASHNSFLVEQANALHRRLRPYRRLQLRVRNRMATSFNEHQSIVEAIIKGDGDLASALLRAHVTVQGERFADLVATLRDFKAGN</sequence>
<evidence type="ECO:0000256" key="2">
    <source>
        <dbReference type="ARBA" id="ARBA00023125"/>
    </source>
</evidence>
<keyword evidence="6" id="KW-1185">Reference proteome</keyword>
<dbReference type="InterPro" id="IPR011711">
    <property type="entry name" value="GntR_C"/>
</dbReference>
<accession>A0A495VRI6</accession>
<dbReference type="InterPro" id="IPR036390">
    <property type="entry name" value="WH_DNA-bd_sf"/>
</dbReference>
<dbReference type="Gene3D" id="1.10.10.10">
    <property type="entry name" value="Winged helix-like DNA-binding domain superfamily/Winged helix DNA-binding domain"/>
    <property type="match status" value="1"/>
</dbReference>
<dbReference type="Pfam" id="PF07729">
    <property type="entry name" value="FCD"/>
    <property type="match status" value="1"/>
</dbReference>
<dbReference type="SMART" id="SM00345">
    <property type="entry name" value="HTH_GNTR"/>
    <property type="match status" value="1"/>
</dbReference>
<keyword evidence="1" id="KW-0805">Transcription regulation</keyword>
<dbReference type="InterPro" id="IPR000524">
    <property type="entry name" value="Tscrpt_reg_HTH_GntR"/>
</dbReference>
<dbReference type="PRINTS" id="PR00035">
    <property type="entry name" value="HTHGNTR"/>
</dbReference>
<evidence type="ECO:0000256" key="3">
    <source>
        <dbReference type="ARBA" id="ARBA00023163"/>
    </source>
</evidence>
<dbReference type="GO" id="GO:0003677">
    <property type="term" value="F:DNA binding"/>
    <property type="evidence" value="ECO:0007669"/>
    <property type="project" value="UniProtKB-KW"/>
</dbReference>
<dbReference type="Gene3D" id="1.20.120.530">
    <property type="entry name" value="GntR ligand-binding domain-like"/>
    <property type="match status" value="1"/>
</dbReference>
<keyword evidence="2" id="KW-0238">DNA-binding</keyword>
<dbReference type="EMBL" id="RBXP01000016">
    <property type="protein sequence ID" value="RKT51287.1"/>
    <property type="molecule type" value="Genomic_DNA"/>
</dbReference>
<name>A0A495VRI6_9RHOO</name>
<dbReference type="InterPro" id="IPR008920">
    <property type="entry name" value="TF_FadR/GntR_C"/>
</dbReference>
<gene>
    <name evidence="5" type="ORF">DFR40_2502</name>
</gene>
<dbReference type="SUPFAM" id="SSF48008">
    <property type="entry name" value="GntR ligand-binding domain-like"/>
    <property type="match status" value="1"/>
</dbReference>
<dbReference type="Proteomes" id="UP000270626">
    <property type="component" value="Unassembled WGS sequence"/>
</dbReference>
<evidence type="ECO:0000313" key="6">
    <source>
        <dbReference type="Proteomes" id="UP000270626"/>
    </source>
</evidence>
<feature type="domain" description="HTH gntR-type" evidence="4">
    <location>
        <begin position="11"/>
        <end position="78"/>
    </location>
</feature>
<dbReference type="AlphaFoldDB" id="A0A495VRI6"/>
<dbReference type="CDD" id="cd07377">
    <property type="entry name" value="WHTH_GntR"/>
    <property type="match status" value="1"/>
</dbReference>
<evidence type="ECO:0000256" key="1">
    <source>
        <dbReference type="ARBA" id="ARBA00023015"/>
    </source>
</evidence>
<evidence type="ECO:0000313" key="5">
    <source>
        <dbReference type="EMBL" id="RKT51287.1"/>
    </source>
</evidence>
<dbReference type="InterPro" id="IPR036388">
    <property type="entry name" value="WH-like_DNA-bd_sf"/>
</dbReference>
<keyword evidence="3" id="KW-0804">Transcription</keyword>
<dbReference type="GO" id="GO:0003700">
    <property type="term" value="F:DNA-binding transcription factor activity"/>
    <property type="evidence" value="ECO:0007669"/>
    <property type="project" value="InterPro"/>
</dbReference>
<proteinExistence type="predicted"/>
<evidence type="ECO:0000259" key="4">
    <source>
        <dbReference type="PROSITE" id="PS50949"/>
    </source>
</evidence>
<dbReference type="PANTHER" id="PTHR43537">
    <property type="entry name" value="TRANSCRIPTIONAL REGULATOR, GNTR FAMILY"/>
    <property type="match status" value="1"/>
</dbReference>
<dbReference type="SMART" id="SM00895">
    <property type="entry name" value="FCD"/>
    <property type="match status" value="1"/>
</dbReference>
<dbReference type="Pfam" id="PF00392">
    <property type="entry name" value="GntR"/>
    <property type="match status" value="1"/>
</dbReference>
<dbReference type="SUPFAM" id="SSF46785">
    <property type="entry name" value="Winged helix' DNA-binding domain"/>
    <property type="match status" value="1"/>
</dbReference>
<dbReference type="PROSITE" id="PS50949">
    <property type="entry name" value="HTH_GNTR"/>
    <property type="match status" value="1"/>
</dbReference>
<reference evidence="5 6" key="1">
    <citation type="submission" date="2018-10" db="EMBL/GenBank/DDBJ databases">
        <title>Genomic Encyclopedia of Type Strains, Phase IV (KMG-IV): sequencing the most valuable type-strain genomes for metagenomic binning, comparative biology and taxonomic classification.</title>
        <authorList>
            <person name="Goeker M."/>
        </authorList>
    </citation>
    <scope>NUCLEOTIDE SEQUENCE [LARGE SCALE GENOMIC DNA]</scope>
    <source>
        <strain evidence="5 6">DSM 23841</strain>
    </source>
</reference>
<dbReference type="RefSeq" id="WP_245985678.1">
    <property type="nucleotide sequence ID" value="NZ_RBXP01000016.1"/>
</dbReference>
<protein>
    <submittedName>
        <fullName evidence="5">GntR family transcriptional regulator</fullName>
    </submittedName>
</protein>